<accession>R7U7E0</accession>
<feature type="transmembrane region" description="Helical" evidence="2">
    <location>
        <begin position="289"/>
        <end position="318"/>
    </location>
</feature>
<dbReference type="SUPFAM" id="SSF56436">
    <property type="entry name" value="C-type lectin-like"/>
    <property type="match status" value="1"/>
</dbReference>
<dbReference type="EMBL" id="KB307246">
    <property type="protein sequence ID" value="ELT99055.1"/>
    <property type="molecule type" value="Genomic_DNA"/>
</dbReference>
<evidence type="ECO:0000313" key="5">
    <source>
        <dbReference type="Proteomes" id="UP000014760"/>
    </source>
</evidence>
<evidence type="ECO:0000313" key="4">
    <source>
        <dbReference type="EnsemblMetazoa" id="CapteP197712"/>
    </source>
</evidence>
<sequence length="378" mass="42311">MDYCFWMKTRQIVLLCSIICVIWSGSCFALEHTLSIARKYCKHQSSHLPLLSSVRDGSLESQLELGQSTWVDAWIERGPWMWHSSDKELHSNQGCFRTNITSSLTSFLGIFRLGSYDLDQKECMTYCSDNHHLFSGMSMQGGTRLCYCGNEVPQQGAVGDSQYGECLNLNISKAVANDIPWVNGYRNYTSSWCAALQYKEKKAVLSQSDCHIGKRALCIRDSGGAYNVSRHPMSWFEAQNFCYEVQTHHSTNTFTLSEVMTNNLLDAGVTATENGYWTQLSRLRLDSEYFPGVIVGAGVGGIMAVLTLVVGVLVLLFFRKKKRSTGSPTQSMAYVNDEKVAKTKDHVYTVKGTRGSNNESEANQEENTLVIDNDLYGS</sequence>
<keyword evidence="5" id="KW-1185">Reference proteome</keyword>
<evidence type="ECO:0008006" key="6">
    <source>
        <dbReference type="Google" id="ProtNLM"/>
    </source>
</evidence>
<dbReference type="EnsemblMetazoa" id="CapteT197712">
    <property type="protein sequence ID" value="CapteP197712"/>
    <property type="gene ID" value="CapteG197712"/>
</dbReference>
<dbReference type="AlphaFoldDB" id="R7U7E0"/>
<evidence type="ECO:0000256" key="2">
    <source>
        <dbReference type="SAM" id="Phobius"/>
    </source>
</evidence>
<dbReference type="Proteomes" id="UP000014760">
    <property type="component" value="Unassembled WGS sequence"/>
</dbReference>
<dbReference type="InterPro" id="IPR016187">
    <property type="entry name" value="CTDL_fold"/>
</dbReference>
<keyword evidence="2" id="KW-1133">Transmembrane helix</keyword>
<evidence type="ECO:0000256" key="1">
    <source>
        <dbReference type="SAM" id="MobiDB-lite"/>
    </source>
</evidence>
<reference evidence="4" key="3">
    <citation type="submission" date="2015-06" db="UniProtKB">
        <authorList>
            <consortium name="EnsemblMetazoa"/>
        </authorList>
    </citation>
    <scope>IDENTIFICATION</scope>
</reference>
<gene>
    <name evidence="3" type="ORF">CAPTEDRAFT_197712</name>
</gene>
<proteinExistence type="predicted"/>
<keyword evidence="2" id="KW-0812">Transmembrane</keyword>
<organism evidence="3">
    <name type="scientific">Capitella teleta</name>
    <name type="common">Polychaete worm</name>
    <dbReference type="NCBI Taxonomy" id="283909"/>
    <lineage>
        <taxon>Eukaryota</taxon>
        <taxon>Metazoa</taxon>
        <taxon>Spiralia</taxon>
        <taxon>Lophotrochozoa</taxon>
        <taxon>Annelida</taxon>
        <taxon>Polychaeta</taxon>
        <taxon>Sedentaria</taxon>
        <taxon>Scolecida</taxon>
        <taxon>Capitellidae</taxon>
        <taxon>Capitella</taxon>
    </lineage>
</organism>
<feature type="region of interest" description="Disordered" evidence="1">
    <location>
        <begin position="351"/>
        <end position="378"/>
    </location>
</feature>
<name>R7U7E0_CAPTE</name>
<feature type="compositionally biased region" description="Low complexity" evidence="1">
    <location>
        <begin position="356"/>
        <end position="367"/>
    </location>
</feature>
<dbReference type="EMBL" id="AMQN01010185">
    <property type="status" value="NOT_ANNOTATED_CDS"/>
    <property type="molecule type" value="Genomic_DNA"/>
</dbReference>
<reference evidence="3 5" key="2">
    <citation type="journal article" date="2013" name="Nature">
        <title>Insights into bilaterian evolution from three spiralian genomes.</title>
        <authorList>
            <person name="Simakov O."/>
            <person name="Marletaz F."/>
            <person name="Cho S.J."/>
            <person name="Edsinger-Gonzales E."/>
            <person name="Havlak P."/>
            <person name="Hellsten U."/>
            <person name="Kuo D.H."/>
            <person name="Larsson T."/>
            <person name="Lv J."/>
            <person name="Arendt D."/>
            <person name="Savage R."/>
            <person name="Osoegawa K."/>
            <person name="de Jong P."/>
            <person name="Grimwood J."/>
            <person name="Chapman J.A."/>
            <person name="Shapiro H."/>
            <person name="Aerts A."/>
            <person name="Otillar R.P."/>
            <person name="Terry A.Y."/>
            <person name="Boore J.L."/>
            <person name="Grigoriev I.V."/>
            <person name="Lindberg D.R."/>
            <person name="Seaver E.C."/>
            <person name="Weisblat D.A."/>
            <person name="Putnam N.H."/>
            <person name="Rokhsar D.S."/>
        </authorList>
    </citation>
    <scope>NUCLEOTIDE SEQUENCE</scope>
    <source>
        <strain evidence="3 5">I ESC-2004</strain>
    </source>
</reference>
<reference evidence="5" key="1">
    <citation type="submission" date="2012-12" db="EMBL/GenBank/DDBJ databases">
        <authorList>
            <person name="Hellsten U."/>
            <person name="Grimwood J."/>
            <person name="Chapman J.A."/>
            <person name="Shapiro H."/>
            <person name="Aerts A."/>
            <person name="Otillar R.P."/>
            <person name="Terry A.Y."/>
            <person name="Boore J.L."/>
            <person name="Simakov O."/>
            <person name="Marletaz F."/>
            <person name="Cho S.-J."/>
            <person name="Edsinger-Gonzales E."/>
            <person name="Havlak P."/>
            <person name="Kuo D.-H."/>
            <person name="Larsson T."/>
            <person name="Lv J."/>
            <person name="Arendt D."/>
            <person name="Savage R."/>
            <person name="Osoegawa K."/>
            <person name="de Jong P."/>
            <person name="Lindberg D.R."/>
            <person name="Seaver E.C."/>
            <person name="Weisblat D.A."/>
            <person name="Putnam N.H."/>
            <person name="Grigoriev I.V."/>
            <person name="Rokhsar D.S."/>
        </authorList>
    </citation>
    <scope>NUCLEOTIDE SEQUENCE</scope>
    <source>
        <strain evidence="5">I ESC-2004</strain>
    </source>
</reference>
<keyword evidence="2" id="KW-0472">Membrane</keyword>
<protein>
    <recommendedName>
        <fullName evidence="6">C-type lectin domain-containing protein</fullName>
    </recommendedName>
</protein>
<evidence type="ECO:0000313" key="3">
    <source>
        <dbReference type="EMBL" id="ELT99055.1"/>
    </source>
</evidence>
<dbReference type="HOGENOM" id="CLU_732048_0_0_1"/>